<sequence>MQELLHWIIINDPVDDFFLMFHSAPAFLDCYSLLTFVVAVHSSRFVIAASALTKLLPLSVHLGRTPLSSNCACRRLSWKLFCKQMLYVCGLDGPNEGETTSYLAFNQND</sequence>
<evidence type="ECO:0000313" key="2">
    <source>
        <dbReference type="Proteomes" id="UP001482620"/>
    </source>
</evidence>
<dbReference type="Proteomes" id="UP001482620">
    <property type="component" value="Unassembled WGS sequence"/>
</dbReference>
<protein>
    <submittedName>
        <fullName evidence="1">Uncharacterized protein</fullName>
    </submittedName>
</protein>
<name>A0ABV0TII6_9TELE</name>
<keyword evidence="2" id="KW-1185">Reference proteome</keyword>
<comment type="caution">
    <text evidence="1">The sequence shown here is derived from an EMBL/GenBank/DDBJ whole genome shotgun (WGS) entry which is preliminary data.</text>
</comment>
<dbReference type="EMBL" id="JAHRIQ010032357">
    <property type="protein sequence ID" value="MEQ2231307.1"/>
    <property type="molecule type" value="Genomic_DNA"/>
</dbReference>
<organism evidence="1 2">
    <name type="scientific">Ilyodon furcidens</name>
    <name type="common">goldbreast splitfin</name>
    <dbReference type="NCBI Taxonomy" id="33524"/>
    <lineage>
        <taxon>Eukaryota</taxon>
        <taxon>Metazoa</taxon>
        <taxon>Chordata</taxon>
        <taxon>Craniata</taxon>
        <taxon>Vertebrata</taxon>
        <taxon>Euteleostomi</taxon>
        <taxon>Actinopterygii</taxon>
        <taxon>Neopterygii</taxon>
        <taxon>Teleostei</taxon>
        <taxon>Neoteleostei</taxon>
        <taxon>Acanthomorphata</taxon>
        <taxon>Ovalentaria</taxon>
        <taxon>Atherinomorphae</taxon>
        <taxon>Cyprinodontiformes</taxon>
        <taxon>Goodeidae</taxon>
        <taxon>Ilyodon</taxon>
    </lineage>
</organism>
<evidence type="ECO:0000313" key="1">
    <source>
        <dbReference type="EMBL" id="MEQ2231307.1"/>
    </source>
</evidence>
<reference evidence="1 2" key="1">
    <citation type="submission" date="2021-06" db="EMBL/GenBank/DDBJ databases">
        <authorList>
            <person name="Palmer J.M."/>
        </authorList>
    </citation>
    <scope>NUCLEOTIDE SEQUENCE [LARGE SCALE GENOMIC DNA]</scope>
    <source>
        <strain evidence="2">if_2019</strain>
        <tissue evidence="1">Muscle</tissue>
    </source>
</reference>
<accession>A0ABV0TII6</accession>
<proteinExistence type="predicted"/>
<gene>
    <name evidence="1" type="ORF">ILYODFUR_038187</name>
</gene>